<evidence type="ECO:0000256" key="1">
    <source>
        <dbReference type="ARBA" id="ARBA00022679"/>
    </source>
</evidence>
<keyword evidence="2" id="KW-0012">Acyltransferase</keyword>
<proteinExistence type="predicted"/>
<dbReference type="SUPFAM" id="SSF55729">
    <property type="entry name" value="Acyl-CoA N-acyltransferases (Nat)"/>
    <property type="match status" value="1"/>
</dbReference>
<name>A0ABU8PHZ2_9HYPH</name>
<dbReference type="Pfam" id="PF00583">
    <property type="entry name" value="Acetyltransf_1"/>
    <property type="match status" value="1"/>
</dbReference>
<evidence type="ECO:0000259" key="3">
    <source>
        <dbReference type="PROSITE" id="PS51186"/>
    </source>
</evidence>
<dbReference type="Proteomes" id="UP001375812">
    <property type="component" value="Unassembled WGS sequence"/>
</dbReference>
<sequence length="149" mass="17046">MNNRYDLGWNMPFSSSLNSEIAEWRGAFENAEVNALHAKCFEHRELMDDWWAQVNHFSLGWVCIRRSTKLVGFVNVAWDGGVHAFILDTMVDPAFQRQGIAKALIEVAVAHAKRTDCEWLHVDFDPHLMPFYFDACGFKLTNAGLISLK</sequence>
<evidence type="ECO:0000256" key="2">
    <source>
        <dbReference type="ARBA" id="ARBA00023315"/>
    </source>
</evidence>
<dbReference type="RefSeq" id="WP_286153691.1">
    <property type="nucleotide sequence ID" value="NZ_JBBGZH010000002.1"/>
</dbReference>
<dbReference type="PANTHER" id="PTHR43626:SF4">
    <property type="entry name" value="GCN5-RELATED N-ACETYLTRANSFERASE 2, CHLOROPLASTIC"/>
    <property type="match status" value="1"/>
</dbReference>
<dbReference type="EMBL" id="JBBGZH010000002">
    <property type="protein sequence ID" value="MEJ5021063.1"/>
    <property type="molecule type" value="Genomic_DNA"/>
</dbReference>
<accession>A0ABU8PHZ2</accession>
<protein>
    <submittedName>
        <fullName evidence="4">GNAT family N-acetyltransferase</fullName>
    </submittedName>
</protein>
<dbReference type="PANTHER" id="PTHR43626">
    <property type="entry name" value="ACYL-COA N-ACYLTRANSFERASE"/>
    <property type="match status" value="1"/>
</dbReference>
<evidence type="ECO:0000313" key="5">
    <source>
        <dbReference type="Proteomes" id="UP001375812"/>
    </source>
</evidence>
<comment type="caution">
    <text evidence="4">The sequence shown here is derived from an EMBL/GenBank/DDBJ whole genome shotgun (WGS) entry which is preliminary data.</text>
</comment>
<dbReference type="CDD" id="cd04301">
    <property type="entry name" value="NAT_SF"/>
    <property type="match status" value="1"/>
</dbReference>
<organism evidence="4 5">
    <name type="scientific">Ochrobactrum vermis</name>
    <dbReference type="NCBI Taxonomy" id="1827297"/>
    <lineage>
        <taxon>Bacteria</taxon>
        <taxon>Pseudomonadati</taxon>
        <taxon>Pseudomonadota</taxon>
        <taxon>Alphaproteobacteria</taxon>
        <taxon>Hyphomicrobiales</taxon>
        <taxon>Brucellaceae</taxon>
        <taxon>Brucella/Ochrobactrum group</taxon>
        <taxon>Ochrobactrum</taxon>
    </lineage>
</organism>
<gene>
    <name evidence="4" type="ORF">WH297_15175</name>
</gene>
<reference evidence="4 5" key="1">
    <citation type="submission" date="2023-12" db="EMBL/GenBank/DDBJ databases">
        <title>Gut-associated functions are favored during microbiome assembly across C. elegans life.</title>
        <authorList>
            <person name="Zimmermann J."/>
        </authorList>
    </citation>
    <scope>NUCLEOTIDE SEQUENCE [LARGE SCALE GENOMIC DNA]</scope>
    <source>
        <strain evidence="4 5">MYb71</strain>
    </source>
</reference>
<dbReference type="InterPro" id="IPR016181">
    <property type="entry name" value="Acyl_CoA_acyltransferase"/>
</dbReference>
<dbReference type="InterPro" id="IPR045039">
    <property type="entry name" value="NSI-like"/>
</dbReference>
<feature type="domain" description="N-acetyltransferase" evidence="3">
    <location>
        <begin position="19"/>
        <end position="149"/>
    </location>
</feature>
<keyword evidence="1" id="KW-0808">Transferase</keyword>
<evidence type="ECO:0000313" key="4">
    <source>
        <dbReference type="EMBL" id="MEJ5021063.1"/>
    </source>
</evidence>
<dbReference type="Gene3D" id="3.40.630.30">
    <property type="match status" value="1"/>
</dbReference>
<keyword evidence="5" id="KW-1185">Reference proteome</keyword>
<dbReference type="InterPro" id="IPR000182">
    <property type="entry name" value="GNAT_dom"/>
</dbReference>
<dbReference type="PROSITE" id="PS51186">
    <property type="entry name" value="GNAT"/>
    <property type="match status" value="1"/>
</dbReference>